<accession>A0A133V505</accession>
<evidence type="ECO:0000313" key="3">
    <source>
        <dbReference type="Proteomes" id="UP000070344"/>
    </source>
</evidence>
<feature type="compositionally biased region" description="Basic and acidic residues" evidence="1">
    <location>
        <begin position="105"/>
        <end position="116"/>
    </location>
</feature>
<name>A0A133V505_9EURY</name>
<keyword evidence="3" id="KW-1185">Reference proteome</keyword>
<reference evidence="2 3" key="1">
    <citation type="journal article" date="2016" name="Sci. Rep.">
        <title>Metabolic traits of an uncultured archaeal lineage -MSBL1- from brine pools of the Red Sea.</title>
        <authorList>
            <person name="Mwirichia R."/>
            <person name="Alam I."/>
            <person name="Rashid M."/>
            <person name="Vinu M."/>
            <person name="Ba-Alawi W."/>
            <person name="Anthony Kamau A."/>
            <person name="Kamanda Ngugi D."/>
            <person name="Goker M."/>
            <person name="Klenk H.P."/>
            <person name="Bajic V."/>
            <person name="Stingl U."/>
        </authorList>
    </citation>
    <scope>NUCLEOTIDE SEQUENCE [LARGE SCALE GENOMIC DNA]</scope>
    <source>
        <strain evidence="2">SCGC-AAA259O05</strain>
    </source>
</reference>
<gene>
    <name evidence="2" type="ORF">AKJ41_01270</name>
</gene>
<dbReference type="Proteomes" id="UP000070344">
    <property type="component" value="Unassembled WGS sequence"/>
</dbReference>
<dbReference type="EMBL" id="LHXV01000010">
    <property type="protein sequence ID" value="KXB01497.1"/>
    <property type="molecule type" value="Genomic_DNA"/>
</dbReference>
<dbReference type="AlphaFoldDB" id="A0A133V505"/>
<feature type="compositionally biased region" description="Basic and acidic residues" evidence="1">
    <location>
        <begin position="54"/>
        <end position="64"/>
    </location>
</feature>
<organism evidence="2 3">
    <name type="scientific">candidate division MSBL1 archaeon SCGC-AAA259O05</name>
    <dbReference type="NCBI Taxonomy" id="1698271"/>
    <lineage>
        <taxon>Archaea</taxon>
        <taxon>Methanobacteriati</taxon>
        <taxon>Methanobacteriota</taxon>
        <taxon>candidate division MSBL1</taxon>
    </lineage>
</organism>
<feature type="region of interest" description="Disordered" evidence="1">
    <location>
        <begin position="86"/>
        <end position="116"/>
    </location>
</feature>
<comment type="caution">
    <text evidence="2">The sequence shown here is derived from an EMBL/GenBank/DDBJ whole genome shotgun (WGS) entry which is preliminary data.</text>
</comment>
<feature type="region of interest" description="Disordered" evidence="1">
    <location>
        <begin position="40"/>
        <end position="64"/>
    </location>
</feature>
<evidence type="ECO:0000256" key="1">
    <source>
        <dbReference type="SAM" id="MobiDB-lite"/>
    </source>
</evidence>
<protein>
    <submittedName>
        <fullName evidence="2">Uncharacterized protein</fullName>
    </submittedName>
</protein>
<proteinExistence type="predicted"/>
<sequence>MRTVKTRSAQLRWATVRATATLEVCESPVSPGIERARNRPLSFAESSEAWQRGSEGERLQAGDFADRRETARKVRILWEDARSEARAARTRAPARAAKARRIHSRRAERGKVPASL</sequence>
<evidence type="ECO:0000313" key="2">
    <source>
        <dbReference type="EMBL" id="KXB01497.1"/>
    </source>
</evidence>